<keyword evidence="6 11" id="KW-1133">Transmembrane helix</keyword>
<dbReference type="GO" id="GO:0016020">
    <property type="term" value="C:membrane"/>
    <property type="evidence" value="ECO:0007669"/>
    <property type="project" value="UniProtKB-SubCell"/>
</dbReference>
<reference evidence="13 14" key="1">
    <citation type="submission" date="2015-07" db="EMBL/GenBank/DDBJ databases">
        <title>High-quality genome of monoxenous trypanosomatid Leptomonas pyrrhocoris.</title>
        <authorList>
            <person name="Flegontov P."/>
            <person name="Butenko A."/>
            <person name="Firsov S."/>
            <person name="Vlcek C."/>
            <person name="Logacheva M.D."/>
            <person name="Field M."/>
            <person name="Filatov D."/>
            <person name="Flegontova O."/>
            <person name="Gerasimov E."/>
            <person name="Jackson A.P."/>
            <person name="Kelly S."/>
            <person name="Opperdoes F."/>
            <person name="O'Reilly A."/>
            <person name="Votypka J."/>
            <person name="Yurchenko V."/>
            <person name="Lukes J."/>
        </authorList>
    </citation>
    <scope>NUCLEOTIDE SEQUENCE [LARGE SCALE GENOMIC DNA]</scope>
    <source>
        <strain evidence="13">H10</strain>
    </source>
</reference>
<evidence type="ECO:0000256" key="6">
    <source>
        <dbReference type="ARBA" id="ARBA00022989"/>
    </source>
</evidence>
<dbReference type="PANTHER" id="PTHR27000:SF642">
    <property type="entry name" value="INACTIVE LEUCINE-RICH REPEAT RECEPTOR KINASE XIAO-RELATED"/>
    <property type="match status" value="1"/>
</dbReference>
<evidence type="ECO:0000256" key="1">
    <source>
        <dbReference type="ARBA" id="ARBA00004167"/>
    </source>
</evidence>
<keyword evidence="7 11" id="KW-0472">Membrane</keyword>
<feature type="compositionally biased region" description="Low complexity" evidence="10">
    <location>
        <begin position="382"/>
        <end position="391"/>
    </location>
</feature>
<accession>A0A0M9FRK5</accession>
<keyword evidence="4 12" id="KW-0732">Signal</keyword>
<dbReference type="GeneID" id="26909445"/>
<comment type="subcellular location">
    <subcellularLocation>
        <location evidence="1">Membrane</location>
        <topology evidence="1">Single-pass membrane protein</topology>
    </subcellularLocation>
</comment>
<evidence type="ECO:0000256" key="5">
    <source>
        <dbReference type="ARBA" id="ARBA00022737"/>
    </source>
</evidence>
<keyword evidence="5" id="KW-0677">Repeat</keyword>
<evidence type="ECO:0000256" key="4">
    <source>
        <dbReference type="ARBA" id="ARBA00022729"/>
    </source>
</evidence>
<proteinExistence type="predicted"/>
<dbReference type="RefSeq" id="XP_015652938.1">
    <property type="nucleotide sequence ID" value="XM_015808485.1"/>
</dbReference>
<sequence>MSALFRLRRCVLVCALLATVLCVVECAPVSDNGVRTAKALTSDTRTGDSDDFCHDPKDCHGDSWVSTYTFLVDLGRALHVSEWSEAYNYCEYKYITCRYSGVEIDLSGLNLIGSLVPPNPKRYDEADPPRIKKITLDGNSGISGSLPASWGVISSLQSFSAAATSISGTLPDEWSNLTALETLLLNHTKIDGAIPESWSALRSLKTVSLSNSGISGRLPVGWGVISSLRSFSAAATSISGTLPDEWSKITALETLLLDHTGIKGTIPESWNALRHLNTVSLSNSGVTGCLPADWTRQLGLTLEAVGLPEAAECELGNEGGSTKKFPWWAILIIVVGAVLVIAVVVVVVVCVVRRNRRKRRERESAEARSSRSFTSRGDETQASTASSFSFAGRMNGRRASDSVDTGKSVPLHAGYYSHCGSSVSSASVAEGSSRTSELQTEDTSADTDDNASRGNGGADRYAIPDSQRKEPHGPSAAAVPPFLHDYAVSS</sequence>
<feature type="region of interest" description="Disordered" evidence="10">
    <location>
        <begin position="359"/>
        <end position="391"/>
    </location>
</feature>
<feature type="chain" id="PRO_5005835960" evidence="12">
    <location>
        <begin position="27"/>
        <end position="490"/>
    </location>
</feature>
<evidence type="ECO:0000313" key="13">
    <source>
        <dbReference type="EMBL" id="KPA74499.1"/>
    </source>
</evidence>
<gene>
    <name evidence="13" type="ORF">ABB37_09162</name>
</gene>
<evidence type="ECO:0000256" key="2">
    <source>
        <dbReference type="ARBA" id="ARBA00022614"/>
    </source>
</evidence>
<keyword evidence="14" id="KW-1185">Reference proteome</keyword>
<keyword evidence="3 11" id="KW-0812">Transmembrane</keyword>
<comment type="caution">
    <text evidence="13">The sequence shown here is derived from an EMBL/GenBank/DDBJ whole genome shotgun (WGS) entry which is preliminary data.</text>
</comment>
<name>A0A0M9FRK5_LEPPY</name>
<protein>
    <submittedName>
        <fullName evidence="13">Proteophosphoglycan ppg4</fullName>
    </submittedName>
</protein>
<dbReference type="PANTHER" id="PTHR27000">
    <property type="entry name" value="LEUCINE-RICH REPEAT RECEPTOR-LIKE PROTEIN KINASE FAMILY PROTEIN-RELATED"/>
    <property type="match status" value="1"/>
</dbReference>
<dbReference type="Gene3D" id="3.80.10.10">
    <property type="entry name" value="Ribonuclease Inhibitor"/>
    <property type="match status" value="2"/>
</dbReference>
<keyword evidence="9" id="KW-0325">Glycoprotein</keyword>
<dbReference type="OrthoDB" id="596487at2759"/>
<keyword evidence="8" id="KW-0675">Receptor</keyword>
<evidence type="ECO:0000256" key="12">
    <source>
        <dbReference type="SAM" id="SignalP"/>
    </source>
</evidence>
<dbReference type="VEuPathDB" id="TriTrypDB:LpyrH10_29_0770"/>
<evidence type="ECO:0000256" key="7">
    <source>
        <dbReference type="ARBA" id="ARBA00023136"/>
    </source>
</evidence>
<evidence type="ECO:0000256" key="10">
    <source>
        <dbReference type="SAM" id="MobiDB-lite"/>
    </source>
</evidence>
<keyword evidence="2" id="KW-0433">Leucine-rich repeat</keyword>
<evidence type="ECO:0000256" key="8">
    <source>
        <dbReference type="ARBA" id="ARBA00023170"/>
    </source>
</evidence>
<evidence type="ECO:0000313" key="14">
    <source>
        <dbReference type="Proteomes" id="UP000037923"/>
    </source>
</evidence>
<feature type="signal peptide" evidence="12">
    <location>
        <begin position="1"/>
        <end position="26"/>
    </location>
</feature>
<dbReference type="AlphaFoldDB" id="A0A0M9FRK5"/>
<dbReference type="SUPFAM" id="SSF52058">
    <property type="entry name" value="L domain-like"/>
    <property type="match status" value="1"/>
</dbReference>
<dbReference type="Proteomes" id="UP000037923">
    <property type="component" value="Unassembled WGS sequence"/>
</dbReference>
<dbReference type="InterPro" id="IPR032675">
    <property type="entry name" value="LRR_dom_sf"/>
</dbReference>
<evidence type="ECO:0000256" key="9">
    <source>
        <dbReference type="ARBA" id="ARBA00023180"/>
    </source>
</evidence>
<feature type="compositionally biased region" description="Acidic residues" evidence="10">
    <location>
        <begin position="439"/>
        <end position="449"/>
    </location>
</feature>
<evidence type="ECO:0000256" key="11">
    <source>
        <dbReference type="SAM" id="Phobius"/>
    </source>
</evidence>
<feature type="region of interest" description="Disordered" evidence="10">
    <location>
        <begin position="427"/>
        <end position="490"/>
    </location>
</feature>
<evidence type="ECO:0000256" key="3">
    <source>
        <dbReference type="ARBA" id="ARBA00022692"/>
    </source>
</evidence>
<dbReference type="EMBL" id="LGTL01000029">
    <property type="protein sequence ID" value="KPA74499.1"/>
    <property type="molecule type" value="Genomic_DNA"/>
</dbReference>
<feature type="transmembrane region" description="Helical" evidence="11">
    <location>
        <begin position="327"/>
        <end position="352"/>
    </location>
</feature>
<organism evidence="13 14">
    <name type="scientific">Leptomonas pyrrhocoris</name>
    <name type="common">Firebug parasite</name>
    <dbReference type="NCBI Taxonomy" id="157538"/>
    <lineage>
        <taxon>Eukaryota</taxon>
        <taxon>Discoba</taxon>
        <taxon>Euglenozoa</taxon>
        <taxon>Kinetoplastea</taxon>
        <taxon>Metakinetoplastina</taxon>
        <taxon>Trypanosomatida</taxon>
        <taxon>Trypanosomatidae</taxon>
        <taxon>Leishmaniinae</taxon>
        <taxon>Leptomonas</taxon>
    </lineage>
</organism>